<dbReference type="RefSeq" id="WP_014572507.1">
    <property type="nucleotide sequence ID" value="NZ_CP015900.2"/>
</dbReference>
<evidence type="ECO:0000313" key="2">
    <source>
        <dbReference type="Proteomes" id="UP000663552"/>
    </source>
</evidence>
<dbReference type="AlphaFoldDB" id="A0A1V0NVA0"/>
<proteinExistence type="predicted"/>
<evidence type="ECO:0000313" key="1">
    <source>
        <dbReference type="EMBL" id="QSD63161.1"/>
    </source>
</evidence>
<protein>
    <submittedName>
        <fullName evidence="1">Uncharacterized protein</fullName>
    </submittedName>
</protein>
<accession>A0A1V0NVA0</accession>
<name>A0A1V0NVA0_LACLC</name>
<dbReference type="InterPro" id="IPR047676">
    <property type="entry name" value="FxLYD_dom"/>
</dbReference>
<gene>
    <name evidence="1" type="ORF">LL1196_1540</name>
</gene>
<dbReference type="Proteomes" id="UP000663552">
    <property type="component" value="Chromosome"/>
</dbReference>
<organism evidence="1 2">
    <name type="scientific">Lactococcus lactis subsp. cremoris</name>
    <name type="common">Streptococcus cremoris</name>
    <dbReference type="NCBI Taxonomy" id="1359"/>
    <lineage>
        <taxon>Bacteria</taxon>
        <taxon>Bacillati</taxon>
        <taxon>Bacillota</taxon>
        <taxon>Bacilli</taxon>
        <taxon>Lactobacillales</taxon>
        <taxon>Streptococcaceae</taxon>
        <taxon>Lactococcus</taxon>
    </lineage>
</organism>
<reference evidence="1" key="1">
    <citation type="journal article" date="2020" name="Mol. Microbiol.">
        <title>The CWPS Rubik's cube: Linking diversity of cell wall polysaccharide structures with the encoded biosynthetic machinery of selected Lactococcus lactis strains.</title>
        <authorList>
            <person name="Mahony J."/>
            <person name="Frantzen C."/>
            <person name="Vinogradov E."/>
            <person name="Sadovskaya I."/>
            <person name="Theodorou I."/>
            <person name="Kelleher P."/>
            <person name="Chapot-Chartier M.P."/>
            <person name="Cambillau C."/>
            <person name="Holo H."/>
            <person name="van Sinderen D."/>
        </authorList>
    </citation>
    <scope>NUCLEOTIDE SEQUENCE</scope>
    <source>
        <strain evidence="1">1196</strain>
    </source>
</reference>
<dbReference type="NCBIfam" id="NF038353">
    <property type="entry name" value="FxLYD_dom"/>
    <property type="match status" value="1"/>
</dbReference>
<sequence>MIHTTLILSVILTIFCILLISFSAFVFLKESIKLKKAFLITTIAALSGIILVSSYIGYCFLAPQFGMAMEQEKVLSGSKKIISDFKDTQNAVKVSIGKFSFDPADNEAFDGEIYNEKGGVPITLKNTANYRVIADVEVVAYDEKGNEIETQALGTAGDLKAGETKTFWLFRSIMKESDINKYKSATYRENKEERMTTKMEY</sequence>
<dbReference type="EMBL" id="CP032148">
    <property type="protein sequence ID" value="QSD63161.1"/>
    <property type="molecule type" value="Genomic_DNA"/>
</dbReference>